<feature type="compositionally biased region" description="Basic residues" evidence="7">
    <location>
        <begin position="617"/>
        <end position="637"/>
    </location>
</feature>
<feature type="region of interest" description="Disordered" evidence="7">
    <location>
        <begin position="597"/>
        <end position="637"/>
    </location>
</feature>
<dbReference type="Proteomes" id="UP000078046">
    <property type="component" value="Unassembled WGS sequence"/>
</dbReference>
<dbReference type="GO" id="GO:0042254">
    <property type="term" value="P:ribosome biogenesis"/>
    <property type="evidence" value="ECO:0007669"/>
    <property type="project" value="UniProtKB-KW"/>
</dbReference>
<dbReference type="NCBIfam" id="TIGR00231">
    <property type="entry name" value="small_GTP"/>
    <property type="match status" value="1"/>
</dbReference>
<evidence type="ECO:0000259" key="8">
    <source>
        <dbReference type="PROSITE" id="PS51710"/>
    </source>
</evidence>
<dbReference type="Pfam" id="PF06858">
    <property type="entry name" value="NOG1"/>
    <property type="match status" value="1"/>
</dbReference>
<dbReference type="InterPro" id="IPR031167">
    <property type="entry name" value="G_OBG"/>
</dbReference>
<dbReference type="InterPro" id="IPR027417">
    <property type="entry name" value="P-loop_NTPase"/>
</dbReference>
<keyword evidence="3" id="KW-0547">Nucleotide-binding</keyword>
<dbReference type="InterPro" id="IPR010674">
    <property type="entry name" value="NOG1_Rossman_fold_dom"/>
</dbReference>
<keyword evidence="2 6" id="KW-0690">Ribosome biogenesis</keyword>
<evidence type="ECO:0000256" key="5">
    <source>
        <dbReference type="ARBA" id="ARBA00023242"/>
    </source>
</evidence>
<name>A0A177BAG9_9BILA</name>
<dbReference type="FunFam" id="3.40.50.300:FF:000496">
    <property type="entry name" value="Nucleolar GTP-binding protein 1"/>
    <property type="match status" value="1"/>
</dbReference>
<organism evidence="9 10">
    <name type="scientific">Intoshia linei</name>
    <dbReference type="NCBI Taxonomy" id="1819745"/>
    <lineage>
        <taxon>Eukaryota</taxon>
        <taxon>Metazoa</taxon>
        <taxon>Spiralia</taxon>
        <taxon>Lophotrochozoa</taxon>
        <taxon>Mesozoa</taxon>
        <taxon>Orthonectida</taxon>
        <taxon>Rhopaluridae</taxon>
        <taxon>Intoshia</taxon>
    </lineage>
</organism>
<dbReference type="PRINTS" id="PR00326">
    <property type="entry name" value="GTP1OBG"/>
</dbReference>
<comment type="function">
    <text evidence="6">Involved in the biogenesis of the 60S ribosomal subunit.</text>
</comment>
<accession>A0A177BAG9</accession>
<dbReference type="PANTHER" id="PTHR45759">
    <property type="entry name" value="NUCLEOLAR GTP-BINDING PROTEIN 1"/>
    <property type="match status" value="1"/>
</dbReference>
<dbReference type="GO" id="GO:0005525">
    <property type="term" value="F:GTP binding"/>
    <property type="evidence" value="ECO:0007669"/>
    <property type="project" value="UniProtKB-KW"/>
</dbReference>
<dbReference type="EMBL" id="LWCA01000136">
    <property type="protein sequence ID" value="OAF70531.1"/>
    <property type="molecule type" value="Genomic_DNA"/>
</dbReference>
<dbReference type="GO" id="GO:0005730">
    <property type="term" value="C:nucleolus"/>
    <property type="evidence" value="ECO:0007669"/>
    <property type="project" value="UniProtKB-SubCell"/>
</dbReference>
<dbReference type="InterPro" id="IPR005225">
    <property type="entry name" value="Small_GTP-bd"/>
</dbReference>
<dbReference type="InterPro" id="IPR024926">
    <property type="entry name" value="NOG1"/>
</dbReference>
<proteinExistence type="inferred from homology"/>
<evidence type="ECO:0000256" key="2">
    <source>
        <dbReference type="ARBA" id="ARBA00022517"/>
    </source>
</evidence>
<dbReference type="PIRSF" id="PIRSF038919">
    <property type="entry name" value="NOG1"/>
    <property type="match status" value="1"/>
</dbReference>
<dbReference type="InterPro" id="IPR006073">
    <property type="entry name" value="GTP-bd"/>
</dbReference>
<dbReference type="CDD" id="cd01897">
    <property type="entry name" value="NOG"/>
    <property type="match status" value="1"/>
</dbReference>
<feature type="compositionally biased region" description="Basic and acidic residues" evidence="7">
    <location>
        <begin position="603"/>
        <end position="616"/>
    </location>
</feature>
<evidence type="ECO:0000256" key="3">
    <source>
        <dbReference type="ARBA" id="ARBA00022741"/>
    </source>
</evidence>
<evidence type="ECO:0000256" key="7">
    <source>
        <dbReference type="SAM" id="MobiDB-lite"/>
    </source>
</evidence>
<reference evidence="9 10" key="1">
    <citation type="submission" date="2016-04" db="EMBL/GenBank/DDBJ databases">
        <title>The genome of Intoshia linei affirms orthonectids as highly simplified spiralians.</title>
        <authorList>
            <person name="Mikhailov K.V."/>
            <person name="Slusarev G.S."/>
            <person name="Nikitin M.A."/>
            <person name="Logacheva M.D."/>
            <person name="Penin A."/>
            <person name="Aleoshin V."/>
            <person name="Panchin Y.V."/>
        </authorList>
    </citation>
    <scope>NUCLEOTIDE SEQUENCE [LARGE SCALE GENOMIC DNA]</scope>
    <source>
        <strain evidence="9">Intl2013</strain>
        <tissue evidence="9">Whole animal</tissue>
    </source>
</reference>
<comment type="subcellular location">
    <subcellularLocation>
        <location evidence="1 6">Nucleus</location>
        <location evidence="1 6">Nucleolus</location>
    </subcellularLocation>
</comment>
<evidence type="ECO:0000313" key="9">
    <source>
        <dbReference type="EMBL" id="OAF70531.1"/>
    </source>
</evidence>
<dbReference type="FunFam" id="1.20.120.1190:FF:000001">
    <property type="entry name" value="Nucleolar GTP-binding protein 1"/>
    <property type="match status" value="1"/>
</dbReference>
<dbReference type="InterPro" id="IPR012973">
    <property type="entry name" value="NOG_C"/>
</dbReference>
<evidence type="ECO:0000256" key="4">
    <source>
        <dbReference type="ARBA" id="ARBA00023134"/>
    </source>
</evidence>
<comment type="similarity">
    <text evidence="6">Belongs to the TRAFAC class OBG-HflX-like GTPase superfamily. OBG GTPase family. NOG subfamily.</text>
</comment>
<keyword evidence="4" id="KW-0342">GTP-binding</keyword>
<gene>
    <name evidence="9" type="ORF">A3Q56_01689</name>
</gene>
<evidence type="ECO:0000256" key="1">
    <source>
        <dbReference type="ARBA" id="ARBA00004604"/>
    </source>
</evidence>
<dbReference type="InterPro" id="IPR041623">
    <property type="entry name" value="NOG1_N"/>
</dbReference>
<keyword evidence="10" id="KW-1185">Reference proteome</keyword>
<evidence type="ECO:0000313" key="10">
    <source>
        <dbReference type="Proteomes" id="UP000078046"/>
    </source>
</evidence>
<keyword evidence="5 6" id="KW-0539">Nucleus</keyword>
<sequence length="637" mass="74047">MSRYNFKKITVVPSSKDFIDVVLSKTQRKTPTVIHKTLPIVRIRAFYLRKIRFAQQSYHDKLTKIINQFPIVDDIHPFYADLINVLYDRDHYKLALGQVNIARALIDKLSKEYQKLMKYADSLYRCKLLKIAALGRMVKIIKKQSKSLDYLEQVRQHLSRFPSIDPNSRTIILCGFPNVGKSSFINKITRANVEVQPYAFTTKSLYVGHTDYRYLRWQVIDTPGILDHELEERNTIEMQSVTALAHLKSAIIYFMDLSETCGQSISAQISLLNNIRPLFHDKPIIIALNKTDLKTIHDIDETDEQTLRDLEKEGLKLMELSTIEDNGISEIKSTICDMLLAKRVEEKLKKHSADRAVDQLVVSKPGKIPENRLPIIPDCVTEKLNDLDEGMKSNRVLEKDIEDEQGRDYLLDLKKKFILPNKNEAYDAIPEIINGKNIIDFADINIVENLKQLQMKESERKILNFYDINTTHTPQDIDIQNLAKRIREKRITKIKESRLNDNAQKPRLPRSALKININKMQREMSNLGVIIDKNGGKVEKHFIKSRTKSIKRDKGKKVLYENIKMDKARSMSMIQPQHDLEGLRDEDMRQKSISIMHYSQRARNQDSRKGEGDRHVYTKRPKHLFSGKRKSGKTQRR</sequence>
<dbReference type="Pfam" id="PF17835">
    <property type="entry name" value="NOG1_N"/>
    <property type="match status" value="1"/>
</dbReference>
<dbReference type="Pfam" id="PF08155">
    <property type="entry name" value="NOGCT"/>
    <property type="match status" value="1"/>
</dbReference>
<protein>
    <recommendedName>
        <fullName evidence="6">Nucleolar GTP-binding protein 1</fullName>
    </recommendedName>
</protein>
<dbReference type="SUPFAM" id="SSF52540">
    <property type="entry name" value="P-loop containing nucleoside triphosphate hydrolases"/>
    <property type="match status" value="1"/>
</dbReference>
<dbReference type="Gene3D" id="3.40.50.300">
    <property type="entry name" value="P-loop containing nucleotide triphosphate hydrolases"/>
    <property type="match status" value="1"/>
</dbReference>
<dbReference type="OrthoDB" id="415015at2759"/>
<dbReference type="AlphaFoldDB" id="A0A177BAG9"/>
<evidence type="ECO:0000256" key="6">
    <source>
        <dbReference type="PIRNR" id="PIRNR038919"/>
    </source>
</evidence>
<feature type="domain" description="OBG-type G" evidence="8">
    <location>
        <begin position="169"/>
        <end position="340"/>
    </location>
</feature>
<dbReference type="Gene3D" id="1.20.120.1190">
    <property type="match status" value="1"/>
</dbReference>
<comment type="caution">
    <text evidence="9">The sequence shown here is derived from an EMBL/GenBank/DDBJ whole genome shotgun (WGS) entry which is preliminary data.</text>
</comment>
<dbReference type="PROSITE" id="PS51710">
    <property type="entry name" value="G_OBG"/>
    <property type="match status" value="1"/>
</dbReference>